<gene>
    <name evidence="3" type="ORF">HaLaN_29779</name>
</gene>
<name>A0A6A0AF00_HAELA</name>
<feature type="non-terminal residue" evidence="3">
    <location>
        <position position="1"/>
    </location>
</feature>
<dbReference type="InterPro" id="IPR011009">
    <property type="entry name" value="Kinase-like_dom_sf"/>
</dbReference>
<evidence type="ECO:0000313" key="3">
    <source>
        <dbReference type="EMBL" id="GFH30851.1"/>
    </source>
</evidence>
<proteinExistence type="predicted"/>
<reference evidence="3 4" key="1">
    <citation type="submission" date="2020-02" db="EMBL/GenBank/DDBJ databases">
        <title>Draft genome sequence of Haematococcus lacustris strain NIES-144.</title>
        <authorList>
            <person name="Morimoto D."/>
            <person name="Nakagawa S."/>
            <person name="Yoshida T."/>
            <person name="Sawayama S."/>
        </authorList>
    </citation>
    <scope>NUCLEOTIDE SEQUENCE [LARGE SCALE GENOMIC DNA]</scope>
    <source>
        <strain evidence="3 4">NIES-144</strain>
    </source>
</reference>
<keyword evidence="3" id="KW-0808">Transferase</keyword>
<keyword evidence="4" id="KW-1185">Reference proteome</keyword>
<dbReference type="SUPFAM" id="SSF56112">
    <property type="entry name" value="Protein kinase-like (PK-like)"/>
    <property type="match status" value="1"/>
</dbReference>
<dbReference type="InterPro" id="IPR017441">
    <property type="entry name" value="Protein_kinase_ATP_BS"/>
</dbReference>
<evidence type="ECO:0000313" key="4">
    <source>
        <dbReference type="Proteomes" id="UP000485058"/>
    </source>
</evidence>
<feature type="binding site" evidence="1">
    <location>
        <position position="34"/>
    </location>
    <ligand>
        <name>ATP</name>
        <dbReference type="ChEBI" id="CHEBI:30616"/>
    </ligand>
</feature>
<dbReference type="PROSITE" id="PS50011">
    <property type="entry name" value="PROTEIN_KINASE_DOM"/>
    <property type="match status" value="1"/>
</dbReference>
<dbReference type="InterPro" id="IPR000719">
    <property type="entry name" value="Prot_kinase_dom"/>
</dbReference>
<keyword evidence="1" id="KW-0067">ATP-binding</keyword>
<dbReference type="Pfam" id="PF00069">
    <property type="entry name" value="Pkinase"/>
    <property type="match status" value="1"/>
</dbReference>
<dbReference type="GO" id="GO:0004672">
    <property type="term" value="F:protein kinase activity"/>
    <property type="evidence" value="ECO:0007669"/>
    <property type="project" value="InterPro"/>
</dbReference>
<evidence type="ECO:0000256" key="1">
    <source>
        <dbReference type="PROSITE-ProRule" id="PRU10141"/>
    </source>
</evidence>
<dbReference type="AlphaFoldDB" id="A0A6A0AF00"/>
<keyword evidence="1" id="KW-0547">Nucleotide-binding</keyword>
<evidence type="ECO:0000259" key="2">
    <source>
        <dbReference type="PROSITE" id="PS50011"/>
    </source>
</evidence>
<dbReference type="EMBL" id="BLLF01005187">
    <property type="protein sequence ID" value="GFH30851.1"/>
    <property type="molecule type" value="Genomic_DNA"/>
</dbReference>
<protein>
    <submittedName>
        <fullName evidence="3">Protein kinase domain-containing protein</fullName>
    </submittedName>
</protein>
<dbReference type="PROSITE" id="PS00107">
    <property type="entry name" value="PROTEIN_KINASE_ATP"/>
    <property type="match status" value="1"/>
</dbReference>
<dbReference type="Proteomes" id="UP000485058">
    <property type="component" value="Unassembled WGS sequence"/>
</dbReference>
<dbReference type="Gene3D" id="3.30.200.20">
    <property type="entry name" value="Phosphorylase Kinase, domain 1"/>
    <property type="match status" value="1"/>
</dbReference>
<sequence>MDEYEKGKILGTGTFASVFLATHKKTGQLVAIKKINITDTKEVSTQGQCAGA</sequence>
<organism evidence="3 4">
    <name type="scientific">Haematococcus lacustris</name>
    <name type="common">Green alga</name>
    <name type="synonym">Haematococcus pluvialis</name>
    <dbReference type="NCBI Taxonomy" id="44745"/>
    <lineage>
        <taxon>Eukaryota</taxon>
        <taxon>Viridiplantae</taxon>
        <taxon>Chlorophyta</taxon>
        <taxon>core chlorophytes</taxon>
        <taxon>Chlorophyceae</taxon>
        <taxon>CS clade</taxon>
        <taxon>Chlamydomonadales</taxon>
        <taxon>Haematococcaceae</taxon>
        <taxon>Haematococcus</taxon>
    </lineage>
</organism>
<keyword evidence="3" id="KW-0418">Kinase</keyword>
<dbReference type="GO" id="GO:0005524">
    <property type="term" value="F:ATP binding"/>
    <property type="evidence" value="ECO:0007669"/>
    <property type="project" value="UniProtKB-UniRule"/>
</dbReference>
<feature type="domain" description="Protein kinase" evidence="2">
    <location>
        <begin position="4"/>
        <end position="52"/>
    </location>
</feature>
<comment type="caution">
    <text evidence="3">The sequence shown here is derived from an EMBL/GenBank/DDBJ whole genome shotgun (WGS) entry which is preliminary data.</text>
</comment>
<accession>A0A6A0AF00</accession>